<dbReference type="Gene3D" id="3.40.630.30">
    <property type="match status" value="1"/>
</dbReference>
<reference evidence="2 3" key="1">
    <citation type="submission" date="2020-08" db="EMBL/GenBank/DDBJ databases">
        <title>Sequencing the genomes of 1000 actinobacteria strains.</title>
        <authorList>
            <person name="Klenk H.-P."/>
        </authorList>
    </citation>
    <scope>NUCLEOTIDE SEQUENCE [LARGE SCALE GENOMIC DNA]</scope>
    <source>
        <strain evidence="2 3">DSM 45298</strain>
    </source>
</reference>
<keyword evidence="2" id="KW-0012">Acyltransferase</keyword>
<proteinExistence type="predicted"/>
<evidence type="ECO:0000313" key="3">
    <source>
        <dbReference type="Proteomes" id="UP000551501"/>
    </source>
</evidence>
<dbReference type="Pfam" id="PF13527">
    <property type="entry name" value="Acetyltransf_9"/>
    <property type="match status" value="1"/>
</dbReference>
<name>A0A840F394_9ACTN</name>
<dbReference type="GO" id="GO:0047921">
    <property type="term" value="F:aminoglycoside 2'-N-acetyltransferase activity"/>
    <property type="evidence" value="ECO:0007669"/>
    <property type="project" value="UniProtKB-EC"/>
</dbReference>
<keyword evidence="2" id="KW-0808">Transferase</keyword>
<dbReference type="CDD" id="cd04301">
    <property type="entry name" value="NAT_SF"/>
    <property type="match status" value="1"/>
</dbReference>
<dbReference type="InterPro" id="IPR016181">
    <property type="entry name" value="Acyl_CoA_acyltransferase"/>
</dbReference>
<dbReference type="EMBL" id="JACIFP010000001">
    <property type="protein sequence ID" value="MBB4136938.1"/>
    <property type="molecule type" value="Genomic_DNA"/>
</dbReference>
<dbReference type="RefSeq" id="WP_221246899.1">
    <property type="nucleotide sequence ID" value="NZ_BAABHL010000126.1"/>
</dbReference>
<evidence type="ECO:0000259" key="1">
    <source>
        <dbReference type="PROSITE" id="PS51186"/>
    </source>
</evidence>
<keyword evidence="3" id="KW-1185">Reference proteome</keyword>
<feature type="domain" description="N-acetyltransferase" evidence="1">
    <location>
        <begin position="1"/>
        <end position="149"/>
    </location>
</feature>
<dbReference type="SUPFAM" id="SSF55729">
    <property type="entry name" value="Acyl-CoA N-acyltransferases (Nat)"/>
    <property type="match status" value="1"/>
</dbReference>
<dbReference type="Proteomes" id="UP000551501">
    <property type="component" value="Unassembled WGS sequence"/>
</dbReference>
<comment type="caution">
    <text evidence="2">The sequence shown here is derived from an EMBL/GenBank/DDBJ whole genome shotgun (WGS) entry which is preliminary data.</text>
</comment>
<evidence type="ECO:0000313" key="2">
    <source>
        <dbReference type="EMBL" id="MBB4136938.1"/>
    </source>
</evidence>
<gene>
    <name evidence="2" type="ORF">BKA16_003490</name>
</gene>
<dbReference type="EC" id="2.3.1.59" evidence="2"/>
<sequence>MSEADRASLKTFLSEAFAGDFDDTDFDHCLGGLHVIAEDDRGTIVGHAALVQRHLEVSGAVLRTGYVEAVAVAAHMRRRGIGDTVMERIDAIIRRSYDLGALGASDAGRPLYLRRGWQPWTGPLGVCTAHGVRSTPGDRGSVLVLLTGRSADEDTSGLLVCERRSGDSW</sequence>
<accession>A0A840F394</accession>
<protein>
    <submittedName>
        <fullName evidence="2">Aminoglycoside 2'-N-acetyltransferase I</fullName>
        <ecNumber evidence="2">2.3.1.59</ecNumber>
    </submittedName>
</protein>
<dbReference type="PROSITE" id="PS51186">
    <property type="entry name" value="GNAT"/>
    <property type="match status" value="1"/>
</dbReference>
<dbReference type="AlphaFoldDB" id="A0A840F394"/>
<organism evidence="2 3">
    <name type="scientific">Gordonia humi</name>
    <dbReference type="NCBI Taxonomy" id="686429"/>
    <lineage>
        <taxon>Bacteria</taxon>
        <taxon>Bacillati</taxon>
        <taxon>Actinomycetota</taxon>
        <taxon>Actinomycetes</taxon>
        <taxon>Mycobacteriales</taxon>
        <taxon>Gordoniaceae</taxon>
        <taxon>Gordonia</taxon>
    </lineage>
</organism>
<dbReference type="InterPro" id="IPR000182">
    <property type="entry name" value="GNAT_dom"/>
</dbReference>